<reference evidence="1 2" key="1">
    <citation type="submission" date="2019-05" db="EMBL/GenBank/DDBJ databases">
        <title>Another draft genome of Portunus trituberculatus and its Hox gene families provides insights of decapod evolution.</title>
        <authorList>
            <person name="Jeong J.-H."/>
            <person name="Song I."/>
            <person name="Kim S."/>
            <person name="Choi T."/>
            <person name="Kim D."/>
            <person name="Ryu S."/>
            <person name="Kim W."/>
        </authorList>
    </citation>
    <scope>NUCLEOTIDE SEQUENCE [LARGE SCALE GENOMIC DNA]</scope>
    <source>
        <tissue evidence="1">Muscle</tissue>
    </source>
</reference>
<gene>
    <name evidence="1" type="ORF">E2C01_075335</name>
</gene>
<evidence type="ECO:0000313" key="1">
    <source>
        <dbReference type="EMBL" id="MPC80747.1"/>
    </source>
</evidence>
<evidence type="ECO:0008006" key="3">
    <source>
        <dbReference type="Google" id="ProtNLM"/>
    </source>
</evidence>
<dbReference type="EMBL" id="VSRR010054883">
    <property type="protein sequence ID" value="MPC80747.1"/>
    <property type="molecule type" value="Genomic_DNA"/>
</dbReference>
<dbReference type="InterPro" id="IPR013783">
    <property type="entry name" value="Ig-like_fold"/>
</dbReference>
<evidence type="ECO:0000313" key="2">
    <source>
        <dbReference type="Proteomes" id="UP000324222"/>
    </source>
</evidence>
<comment type="caution">
    <text evidence="1">The sequence shown here is derived from an EMBL/GenBank/DDBJ whole genome shotgun (WGS) entry which is preliminary data.</text>
</comment>
<dbReference type="AlphaFoldDB" id="A0A5B7IGT9"/>
<dbReference type="Gene3D" id="2.60.40.10">
    <property type="entry name" value="Immunoglobulins"/>
    <property type="match status" value="1"/>
</dbReference>
<protein>
    <recommendedName>
        <fullName evidence="3">Ig-like domain-containing protein</fullName>
    </recommendedName>
</protein>
<proteinExistence type="predicted"/>
<dbReference type="OrthoDB" id="6373243at2759"/>
<sequence>MCTITMKEQNTTIPCKPIQTEHGVANVTWVRKSDIVNDARRYVLPNGSLFISNVSHMLHSRLCHFTSLASISIHSCVKSSELRHLFHTRLCHCTSLASTSIHSWLEAKSPATLTPTMFNFYPQC</sequence>
<name>A0A5B7IGT9_PORTR</name>
<keyword evidence="2" id="KW-1185">Reference proteome</keyword>
<dbReference type="Proteomes" id="UP000324222">
    <property type="component" value="Unassembled WGS sequence"/>
</dbReference>
<organism evidence="1 2">
    <name type="scientific">Portunus trituberculatus</name>
    <name type="common">Swimming crab</name>
    <name type="synonym">Neptunus trituberculatus</name>
    <dbReference type="NCBI Taxonomy" id="210409"/>
    <lineage>
        <taxon>Eukaryota</taxon>
        <taxon>Metazoa</taxon>
        <taxon>Ecdysozoa</taxon>
        <taxon>Arthropoda</taxon>
        <taxon>Crustacea</taxon>
        <taxon>Multicrustacea</taxon>
        <taxon>Malacostraca</taxon>
        <taxon>Eumalacostraca</taxon>
        <taxon>Eucarida</taxon>
        <taxon>Decapoda</taxon>
        <taxon>Pleocyemata</taxon>
        <taxon>Brachyura</taxon>
        <taxon>Eubrachyura</taxon>
        <taxon>Portunoidea</taxon>
        <taxon>Portunidae</taxon>
        <taxon>Portuninae</taxon>
        <taxon>Portunus</taxon>
    </lineage>
</organism>
<accession>A0A5B7IGT9</accession>